<sequence length="103" mass="11660">MVNLVWQLIYLALFLFFLSLMTRIVASVVVQFSRRWAPGPRTATLFEVVYTVTDPPLKGLRKVIPPLRIGNVSLDLAFLIVLFVTIILMNWIVGPLVARTYVG</sequence>
<dbReference type="InterPro" id="IPR003425">
    <property type="entry name" value="CCB3/YggT"/>
</dbReference>
<dbReference type="EMBL" id="JBHSDK010000015">
    <property type="protein sequence ID" value="MFC4335627.1"/>
    <property type="molecule type" value="Genomic_DNA"/>
</dbReference>
<keyword evidence="3" id="KW-1185">Reference proteome</keyword>
<feature type="transmembrane region" description="Helical" evidence="1">
    <location>
        <begin position="72"/>
        <end position="93"/>
    </location>
</feature>
<comment type="caution">
    <text evidence="2">The sequence shown here is derived from an EMBL/GenBank/DDBJ whole genome shotgun (WGS) entry which is preliminary data.</text>
</comment>
<keyword evidence="1" id="KW-0472">Membrane</keyword>
<dbReference type="Proteomes" id="UP001595823">
    <property type="component" value="Unassembled WGS sequence"/>
</dbReference>
<accession>A0ABV8TYV1</accession>
<name>A0ABV8TYV1_9ACTN</name>
<dbReference type="Pfam" id="PF02325">
    <property type="entry name" value="CCB3_YggT"/>
    <property type="match status" value="1"/>
</dbReference>
<dbReference type="RefSeq" id="WP_380621680.1">
    <property type="nucleotide sequence ID" value="NZ_JBHSDK010000015.1"/>
</dbReference>
<keyword evidence="1" id="KW-1133">Transmembrane helix</keyword>
<protein>
    <submittedName>
        <fullName evidence="2">YggT family protein</fullName>
    </submittedName>
</protein>
<feature type="transmembrane region" description="Helical" evidence="1">
    <location>
        <begin position="6"/>
        <end position="26"/>
    </location>
</feature>
<organism evidence="2 3">
    <name type="scientific">Salininema proteolyticum</name>
    <dbReference type="NCBI Taxonomy" id="1607685"/>
    <lineage>
        <taxon>Bacteria</taxon>
        <taxon>Bacillati</taxon>
        <taxon>Actinomycetota</taxon>
        <taxon>Actinomycetes</taxon>
        <taxon>Glycomycetales</taxon>
        <taxon>Glycomycetaceae</taxon>
        <taxon>Salininema</taxon>
    </lineage>
</organism>
<proteinExistence type="predicted"/>
<keyword evidence="1" id="KW-0812">Transmembrane</keyword>
<reference evidence="3" key="1">
    <citation type="journal article" date="2019" name="Int. J. Syst. Evol. Microbiol.">
        <title>The Global Catalogue of Microorganisms (GCM) 10K type strain sequencing project: providing services to taxonomists for standard genome sequencing and annotation.</title>
        <authorList>
            <consortium name="The Broad Institute Genomics Platform"/>
            <consortium name="The Broad Institute Genome Sequencing Center for Infectious Disease"/>
            <person name="Wu L."/>
            <person name="Ma J."/>
        </authorList>
    </citation>
    <scope>NUCLEOTIDE SEQUENCE [LARGE SCALE GENOMIC DNA]</scope>
    <source>
        <strain evidence="3">IBRC-M 10908</strain>
    </source>
</reference>
<evidence type="ECO:0000313" key="3">
    <source>
        <dbReference type="Proteomes" id="UP001595823"/>
    </source>
</evidence>
<evidence type="ECO:0000256" key="1">
    <source>
        <dbReference type="SAM" id="Phobius"/>
    </source>
</evidence>
<gene>
    <name evidence="2" type="ORF">ACFPET_10490</name>
</gene>
<evidence type="ECO:0000313" key="2">
    <source>
        <dbReference type="EMBL" id="MFC4335627.1"/>
    </source>
</evidence>